<dbReference type="InterPro" id="IPR023430">
    <property type="entry name" value="Pept_HybD-like_dom_sf"/>
</dbReference>
<dbReference type="CDD" id="cd06062">
    <property type="entry name" value="H2MP_MemB-H2up"/>
    <property type="match status" value="1"/>
</dbReference>
<dbReference type="Gene3D" id="3.40.50.1450">
    <property type="entry name" value="HybD-like"/>
    <property type="match status" value="1"/>
</dbReference>
<dbReference type="GO" id="GO:0004190">
    <property type="term" value="F:aspartic-type endopeptidase activity"/>
    <property type="evidence" value="ECO:0007669"/>
    <property type="project" value="UniProtKB-KW"/>
</dbReference>
<evidence type="ECO:0000256" key="1">
    <source>
        <dbReference type="ARBA" id="ARBA00006814"/>
    </source>
</evidence>
<dbReference type="KEGG" id="spal:FM071_10475"/>
<dbReference type="EMBL" id="CP041407">
    <property type="protein sequence ID" value="QOP46792.1"/>
    <property type="molecule type" value="Genomic_DNA"/>
</dbReference>
<dbReference type="Pfam" id="PF01750">
    <property type="entry name" value="HycI"/>
    <property type="match status" value="1"/>
</dbReference>
<dbReference type="SUPFAM" id="SSF53163">
    <property type="entry name" value="HybD-like"/>
    <property type="match status" value="1"/>
</dbReference>
<comment type="similarity">
    <text evidence="1">Belongs to the peptidase A31 family.</text>
</comment>
<dbReference type="RefSeq" id="WP_193112136.1">
    <property type="nucleotide sequence ID" value="NZ_CP041407.1"/>
</dbReference>
<dbReference type="PANTHER" id="PTHR30302:SF1">
    <property type="entry name" value="HYDROGENASE 2 MATURATION PROTEASE"/>
    <property type="match status" value="1"/>
</dbReference>
<dbReference type="PANTHER" id="PTHR30302">
    <property type="entry name" value="HYDROGENASE 1 MATURATION PROTEASE"/>
    <property type="match status" value="1"/>
</dbReference>
<geneLocation type="plasmid" evidence="5 6">
    <name>unnamed</name>
</geneLocation>
<evidence type="ECO:0000256" key="3">
    <source>
        <dbReference type="ARBA" id="ARBA00022750"/>
    </source>
</evidence>
<keyword evidence="4" id="KW-0378">Hydrolase</keyword>
<dbReference type="InterPro" id="IPR000671">
    <property type="entry name" value="Peptidase_A31"/>
</dbReference>
<evidence type="ECO:0000256" key="4">
    <source>
        <dbReference type="ARBA" id="ARBA00022801"/>
    </source>
</evidence>
<reference evidence="5 6" key="1">
    <citation type="submission" date="2019-07" db="EMBL/GenBank/DDBJ databases">
        <title>Sulfurimonas paralvinellae sp. nov., a novel mesophilic, hydrogen- and sulfur-oxidizing chemolithoautotroph within the Epsilonproteo- bacteria isolated from a deep-sea hydrothermal vent polychaete nest, reclassification of Thiomicrospira denitrificans as Sulfurimonas denitrificans comb. nov. and emended description of the genus Sulfurimonas.</title>
        <authorList>
            <person name="Wang S."/>
            <person name="Jiang L."/>
            <person name="Shao Z."/>
        </authorList>
    </citation>
    <scope>NUCLEOTIDE SEQUENCE [LARGE SCALE GENOMIC DNA]</scope>
    <source>
        <strain evidence="5 6">GO25</strain>
        <plasmid evidence="5 6">unnamed</plasmid>
    </source>
</reference>
<dbReference type="Proteomes" id="UP000593580">
    <property type="component" value="Plasmid unnamed"/>
</dbReference>
<protein>
    <submittedName>
        <fullName evidence="5">Hydrogenase maturation protease</fullName>
    </submittedName>
</protein>
<keyword evidence="6" id="KW-1185">Reference proteome</keyword>
<keyword evidence="2 5" id="KW-0645">Protease</keyword>
<dbReference type="GO" id="GO:0008047">
    <property type="term" value="F:enzyme activator activity"/>
    <property type="evidence" value="ECO:0007669"/>
    <property type="project" value="InterPro"/>
</dbReference>
<name>A0A7M1BDB5_9BACT</name>
<evidence type="ECO:0000313" key="5">
    <source>
        <dbReference type="EMBL" id="QOP46792.1"/>
    </source>
</evidence>
<accession>A0A7M1BDB5</accession>
<dbReference type="GO" id="GO:0016485">
    <property type="term" value="P:protein processing"/>
    <property type="evidence" value="ECO:0007669"/>
    <property type="project" value="TreeGrafter"/>
</dbReference>
<dbReference type="AlphaFoldDB" id="A0A7M1BDB5"/>
<evidence type="ECO:0000313" key="6">
    <source>
        <dbReference type="Proteomes" id="UP000593580"/>
    </source>
</evidence>
<organism evidence="5 6">
    <name type="scientific">Sulfurimonas paralvinellae</name>
    <dbReference type="NCBI Taxonomy" id="317658"/>
    <lineage>
        <taxon>Bacteria</taxon>
        <taxon>Pseudomonadati</taxon>
        <taxon>Campylobacterota</taxon>
        <taxon>Epsilonproteobacteria</taxon>
        <taxon>Campylobacterales</taxon>
        <taxon>Sulfurimonadaceae</taxon>
        <taxon>Sulfurimonas</taxon>
    </lineage>
</organism>
<dbReference type="NCBIfam" id="TIGR00072">
    <property type="entry name" value="hydrog_prot"/>
    <property type="match status" value="1"/>
</dbReference>
<dbReference type="PRINTS" id="PR00446">
    <property type="entry name" value="HYDRGNUPTAKE"/>
</dbReference>
<keyword evidence="5" id="KW-0614">Plasmid</keyword>
<sequence>MKKTAVLGVGNILELDDGIAVYATKYLENNYSFKPSIDIINGGVEGINLLNLFMEYEHILILDAIEIDDKPGSIYHIPAHELTGYGLNSGGAHEIGVLQCFDILELMGKDIPQSSVVGIIPEKIDVFIGLSQTMKKNFHTYINTVLNILKKENIIYKKNQQTISIENIIDMFKNPSSK</sequence>
<proteinExistence type="inferred from homology"/>
<evidence type="ECO:0000256" key="2">
    <source>
        <dbReference type="ARBA" id="ARBA00022670"/>
    </source>
</evidence>
<gene>
    <name evidence="5" type="ORF">FM071_10475</name>
</gene>
<keyword evidence="3" id="KW-0064">Aspartyl protease</keyword>